<accession>A0A850RH71</accession>
<dbReference type="AlphaFoldDB" id="A0A850RH71"/>
<reference evidence="1 2" key="1">
    <citation type="submission" date="2020-06" db="EMBL/GenBank/DDBJ databases">
        <title>Whole-genome sequence of Allochromatium humboldtianum DSM 21881, type strain.</title>
        <authorList>
            <person name="Kyndt J.A."/>
            <person name="Meyer T.E."/>
        </authorList>
    </citation>
    <scope>NUCLEOTIDE SEQUENCE [LARGE SCALE GENOMIC DNA]</scope>
    <source>
        <strain evidence="1 2">DSM 21881</strain>
    </source>
</reference>
<name>A0A850RH71_9GAMM</name>
<dbReference type="Proteomes" id="UP000592294">
    <property type="component" value="Unassembled WGS sequence"/>
</dbReference>
<evidence type="ECO:0008006" key="3">
    <source>
        <dbReference type="Google" id="ProtNLM"/>
    </source>
</evidence>
<dbReference type="EMBL" id="JABZEO010000012">
    <property type="protein sequence ID" value="NVZ10767.1"/>
    <property type="molecule type" value="Genomic_DNA"/>
</dbReference>
<protein>
    <recommendedName>
        <fullName evidence="3">SGNH/GDSL hydrolase family protein</fullName>
    </recommendedName>
</protein>
<comment type="caution">
    <text evidence="1">The sequence shown here is derived from an EMBL/GenBank/DDBJ whole genome shotgun (WGS) entry which is preliminary data.</text>
</comment>
<proteinExistence type="predicted"/>
<evidence type="ECO:0000313" key="2">
    <source>
        <dbReference type="Proteomes" id="UP000592294"/>
    </source>
</evidence>
<keyword evidence="2" id="KW-1185">Reference proteome</keyword>
<evidence type="ECO:0000313" key="1">
    <source>
        <dbReference type="EMBL" id="NVZ10767.1"/>
    </source>
</evidence>
<sequence length="326" mass="36519">MRASSYWISLVVTLLLLSALWSLLFRLQLGQPVPGARWMAEAYALKQARAAALPSPKVVVLAGSNALFSLDSGRLEAAWGRPVVNLGVNAALGLDYILRSAEPYLNPGDLVLMPLEYPLYQGDTTPSAQLLDHVVGQDPDYWRGRPLHERAAFVARLPAARLLAGLRRQPDPLPPGTGLYGGQHLDARGDYTHNDPERLTPEERAAVEAAHAAARAKRHTYGRDDRPNALGWRRLRAFQRRLQARGVTLWLAPPTLMDQPSYHQDPRERRYYETLPERVRALGLSFFGEPRAFMYAPEDFFDTPYHLTAAARARHTLALIERLPKP</sequence>
<organism evidence="1 2">
    <name type="scientific">Allochromatium humboldtianum</name>
    <dbReference type="NCBI Taxonomy" id="504901"/>
    <lineage>
        <taxon>Bacteria</taxon>
        <taxon>Pseudomonadati</taxon>
        <taxon>Pseudomonadota</taxon>
        <taxon>Gammaproteobacteria</taxon>
        <taxon>Chromatiales</taxon>
        <taxon>Chromatiaceae</taxon>
        <taxon>Allochromatium</taxon>
    </lineage>
</organism>
<dbReference type="RefSeq" id="WP_176977501.1">
    <property type="nucleotide sequence ID" value="NZ_JABZEO010000012.1"/>
</dbReference>
<gene>
    <name evidence="1" type="ORF">HW932_15995</name>
</gene>